<evidence type="ECO:0000259" key="11">
    <source>
        <dbReference type="Pfam" id="PF21478"/>
    </source>
</evidence>
<dbReference type="InterPro" id="IPR020581">
    <property type="entry name" value="GDC_P"/>
</dbReference>
<dbReference type="EC" id="1.4.4.2" evidence="8"/>
<dbReference type="NCBIfam" id="TIGR00461">
    <property type="entry name" value="gcvP"/>
    <property type="match status" value="1"/>
</dbReference>
<keyword evidence="6 8" id="KW-0560">Oxidoreductase</keyword>
<dbReference type="InterPro" id="IPR015424">
    <property type="entry name" value="PyrdxlP-dep_Trfase"/>
</dbReference>
<dbReference type="HOGENOM" id="CLU_004620_3_2_3"/>
<evidence type="ECO:0000256" key="1">
    <source>
        <dbReference type="ARBA" id="ARBA00001933"/>
    </source>
</evidence>
<evidence type="ECO:0000259" key="10">
    <source>
        <dbReference type="Pfam" id="PF02347"/>
    </source>
</evidence>
<comment type="similarity">
    <text evidence="3 8">Belongs to the GcvP family.</text>
</comment>
<comment type="catalytic activity">
    <reaction evidence="7 8">
        <text>N(6)-[(R)-lipoyl]-L-lysyl-[glycine-cleavage complex H protein] + glycine + H(+) = N(6)-[(R)-S(8)-aminomethyldihydrolipoyl]-L-lysyl-[glycine-cleavage complex H protein] + CO2</text>
        <dbReference type="Rhea" id="RHEA:24304"/>
        <dbReference type="Rhea" id="RHEA-COMP:10494"/>
        <dbReference type="Rhea" id="RHEA-COMP:10495"/>
        <dbReference type="ChEBI" id="CHEBI:15378"/>
        <dbReference type="ChEBI" id="CHEBI:16526"/>
        <dbReference type="ChEBI" id="CHEBI:57305"/>
        <dbReference type="ChEBI" id="CHEBI:83099"/>
        <dbReference type="ChEBI" id="CHEBI:83143"/>
        <dbReference type="EC" id="1.4.4.2"/>
    </reaction>
</comment>
<dbReference type="Gene3D" id="3.90.1150.10">
    <property type="entry name" value="Aspartate Aminotransferase, domain 1"/>
    <property type="match status" value="2"/>
</dbReference>
<dbReference type="GO" id="GO:0005960">
    <property type="term" value="C:glycine cleavage complex"/>
    <property type="evidence" value="ECO:0007669"/>
    <property type="project" value="TreeGrafter"/>
</dbReference>
<dbReference type="GO" id="GO:0016594">
    <property type="term" value="F:glycine binding"/>
    <property type="evidence" value="ECO:0007669"/>
    <property type="project" value="TreeGrafter"/>
</dbReference>
<reference evidence="12" key="1">
    <citation type="submission" date="2009-01" db="EMBL/GenBank/DDBJ databases">
        <title>Complete sequence of chromosome Cyanothece sp. PCC 7425.</title>
        <authorList>
            <consortium name="US DOE Joint Genome Institute"/>
            <person name="Lucas S."/>
            <person name="Copeland A."/>
            <person name="Lapidus A."/>
            <person name="Glavina del Rio T."/>
            <person name="Dalin E."/>
            <person name="Tice H."/>
            <person name="Bruce D."/>
            <person name="Goodwin L."/>
            <person name="Pitluck S."/>
            <person name="Sims D."/>
            <person name="Meineke L."/>
            <person name="Brettin T."/>
            <person name="Detter J.C."/>
            <person name="Han C."/>
            <person name="Larimer F."/>
            <person name="Land M."/>
            <person name="Hauser L."/>
            <person name="Kyrpides N."/>
            <person name="Ovchinnikova G."/>
            <person name="Liberton M."/>
            <person name="Stoeckel J."/>
            <person name="Banerjee A."/>
            <person name="Singh A."/>
            <person name="Page L."/>
            <person name="Sato H."/>
            <person name="Zhao L."/>
            <person name="Sherman L."/>
            <person name="Pakrasi H."/>
            <person name="Richardson P."/>
        </authorList>
    </citation>
    <scope>NUCLEOTIDE SEQUENCE</scope>
    <source>
        <strain evidence="12">PCC 7425</strain>
    </source>
</reference>
<proteinExistence type="inferred from homology"/>
<dbReference type="eggNOG" id="COG1003">
    <property type="taxonomic scope" value="Bacteria"/>
</dbReference>
<dbReference type="FunFam" id="3.90.1150.10:FF:000007">
    <property type="entry name" value="Glycine dehydrogenase (decarboxylating), mitochondrial"/>
    <property type="match status" value="1"/>
</dbReference>
<evidence type="ECO:0000256" key="3">
    <source>
        <dbReference type="ARBA" id="ARBA00010756"/>
    </source>
</evidence>
<dbReference type="Gene3D" id="3.40.640.10">
    <property type="entry name" value="Type I PLP-dependent aspartate aminotransferase-like (Major domain)"/>
    <property type="match status" value="2"/>
</dbReference>
<organism evidence="12">
    <name type="scientific">Cyanothece sp. (strain PCC 7425 / ATCC 29141)</name>
    <dbReference type="NCBI Taxonomy" id="395961"/>
    <lineage>
        <taxon>Bacteria</taxon>
        <taxon>Bacillati</taxon>
        <taxon>Cyanobacteriota</taxon>
        <taxon>Cyanophyceae</taxon>
        <taxon>Gomontiellales</taxon>
        <taxon>Cyanothecaceae</taxon>
        <taxon>Cyanothece</taxon>
    </lineage>
</organism>
<dbReference type="HAMAP" id="MF_00711">
    <property type="entry name" value="GcvP"/>
    <property type="match status" value="1"/>
</dbReference>
<dbReference type="GO" id="GO:0005829">
    <property type="term" value="C:cytosol"/>
    <property type="evidence" value="ECO:0007669"/>
    <property type="project" value="TreeGrafter"/>
</dbReference>
<evidence type="ECO:0000256" key="8">
    <source>
        <dbReference type="HAMAP-Rule" id="MF_00711"/>
    </source>
</evidence>
<dbReference type="InterPro" id="IPR003437">
    <property type="entry name" value="GcvP"/>
</dbReference>
<dbReference type="STRING" id="395961.Cyan7425_2217"/>
<evidence type="ECO:0000256" key="5">
    <source>
        <dbReference type="ARBA" id="ARBA00022898"/>
    </source>
</evidence>
<evidence type="ECO:0000256" key="7">
    <source>
        <dbReference type="ARBA" id="ARBA00049026"/>
    </source>
</evidence>
<evidence type="ECO:0000256" key="6">
    <source>
        <dbReference type="ARBA" id="ARBA00023002"/>
    </source>
</evidence>
<keyword evidence="5 8" id="KW-0663">Pyridoxal phosphate</keyword>
<evidence type="ECO:0000256" key="9">
    <source>
        <dbReference type="PIRSR" id="PIRSR603437-50"/>
    </source>
</evidence>
<feature type="domain" description="Glycine cleavage system P-protein N-terminal" evidence="10">
    <location>
        <begin position="517"/>
        <end position="781"/>
    </location>
</feature>
<protein>
    <recommendedName>
        <fullName evidence="8">Glycine dehydrogenase (decarboxylating)</fullName>
        <ecNumber evidence="8">1.4.4.2</ecNumber>
    </recommendedName>
    <alternativeName>
        <fullName evidence="8">Glycine cleavage system P-protein</fullName>
    </alternativeName>
    <alternativeName>
        <fullName evidence="8">Glycine decarboxylase</fullName>
    </alternativeName>
    <alternativeName>
        <fullName evidence="8">Glycine dehydrogenase (aminomethyl-transferring)</fullName>
    </alternativeName>
</protein>
<sequence>MAERLVQEAFPFHSPQSISPQALAASHGSKQPAHSFEEMFSHPDRFAQRHIGPPPHDVQQMVEDLGLDSLDELIDQTVPAPIRLDRPLDLPEGRSESEALEMLKTIARQNQIFRSFIGMGYYGCFTPPVIQRNILENPGWYTQYTPYQAEIAQGRLEALLNFQTMVSDLTGLPVANASLLDEGTAAAEAMTMSYNLQKNTSAKTFLVAENCHPQTIEVVQTRALPLGLEVVVADPHSYDFANRATFGVLLQYPATDGRIQDYRAVVDRAHQNGALVTVATDLLALTLLTPPAEWGADIAIGSSQRFGVPLGYGGPHAAFFATKEEFKRQIPGRIVGVSHDVNGQPALRLALQTREQHIRRDKATSNICTAQVLLAVIASMYAVYHGPQGLRQIADRVHRLTVLLAVALTELGLKVPSAPYFDTLSVDVGEGQAEGVLEAARQRGINLRAFPAQPHRIGIALDETTSLADLETILTVFHPAPLPFTLADLYRSNALVWEFPPPFTRQTSYLTHPVFNSYHAEHELLRYLHRLQSRDLSLTTSMIPLGSCTMKLNATAEMIPITWPEFAQLHPFAPLDQVRGYQTLFQQLEAMLAEITGFAAISLQPNAGSQGEYAGLLVIRQYHLANGQGDRTVCLIPQSAHGTNPASAVMAGMKVVPVACDEQGNIDLTDLQRQATLHKDQLGALMVTYPSTHGVFEASIKEICAIVHANGGQVYMDGANMNAQVGLCRPADFGADVCHLNLHKTFCIPHGGGGPGMGPIGVQAHLVPFLPGHHVVSLGADTSIGAVAAAPWGSASILPISWMYITLMGGEGLTEATRIAILNANYIAKRLEPFYPVLYKGTNGWVAHECILDLRPLKKSAGIEVEDIAKRLMDYGFHAPTVSWPVPGTIMIEPTESESKAELDRFCEAMIAIRAEIAQIETGASDPQDNPLKHAPHTAAMVTADRWDHAYSREQAAYPAPWTQAFKFWPSVARIDNAYGDRHLVCTCLPMEAYAS</sequence>
<dbReference type="EMBL" id="CP001344">
    <property type="protein sequence ID" value="ACL44578.1"/>
    <property type="molecule type" value="Genomic_DNA"/>
</dbReference>
<dbReference type="InterPro" id="IPR015422">
    <property type="entry name" value="PyrdxlP-dep_Trfase_small"/>
</dbReference>
<dbReference type="AlphaFoldDB" id="B8HVC6"/>
<feature type="domain" description="Glycine cleavage system P-protein N-terminal" evidence="10">
    <location>
        <begin position="48"/>
        <end position="477"/>
    </location>
</feature>
<dbReference type="CDD" id="cd00613">
    <property type="entry name" value="GDC-P"/>
    <property type="match status" value="2"/>
</dbReference>
<dbReference type="FunFam" id="3.40.640.10:FF:000005">
    <property type="entry name" value="Glycine dehydrogenase (decarboxylating), mitochondrial"/>
    <property type="match status" value="1"/>
</dbReference>
<feature type="modified residue" description="N6-(pyridoxal phosphate)lysine" evidence="8 9">
    <location>
        <position position="744"/>
    </location>
</feature>
<dbReference type="InterPro" id="IPR049315">
    <property type="entry name" value="GDC-P_N"/>
</dbReference>
<dbReference type="GO" id="GO:0004375">
    <property type="term" value="F:glycine dehydrogenase (decarboxylating) activity"/>
    <property type="evidence" value="ECO:0007669"/>
    <property type="project" value="UniProtKB-EC"/>
</dbReference>
<dbReference type="eggNOG" id="COG0403">
    <property type="taxonomic scope" value="Bacteria"/>
</dbReference>
<dbReference type="Pfam" id="PF21478">
    <property type="entry name" value="GcvP2_C"/>
    <property type="match status" value="1"/>
</dbReference>
<dbReference type="GO" id="GO:0030170">
    <property type="term" value="F:pyridoxal phosphate binding"/>
    <property type="evidence" value="ECO:0007669"/>
    <property type="project" value="TreeGrafter"/>
</dbReference>
<dbReference type="KEGG" id="cyn:Cyan7425_2217"/>
<dbReference type="Pfam" id="PF02347">
    <property type="entry name" value="GDC-P"/>
    <property type="match status" value="2"/>
</dbReference>
<evidence type="ECO:0000313" key="12">
    <source>
        <dbReference type="EMBL" id="ACL44578.1"/>
    </source>
</evidence>
<dbReference type="FunFam" id="3.40.640.10:FF:000007">
    <property type="entry name" value="glycine dehydrogenase (Decarboxylating), mitochondrial"/>
    <property type="match status" value="1"/>
</dbReference>
<evidence type="ECO:0000256" key="4">
    <source>
        <dbReference type="ARBA" id="ARBA00011690"/>
    </source>
</evidence>
<accession>B8HVC6</accession>
<comment type="subunit">
    <text evidence="4 8">The glycine cleavage system is composed of four proteins: P, T, L and H.</text>
</comment>
<dbReference type="InterPro" id="IPR049316">
    <property type="entry name" value="GDC-P_C"/>
</dbReference>
<comment type="function">
    <text evidence="2 8">The glycine cleavage system catalyzes the degradation of glycine. The P protein binds the alpha-amino group of glycine through its pyridoxal phosphate cofactor; CO(2) is released and the remaining methylamine moiety is then transferred to the lipoamide cofactor of the H protein.</text>
</comment>
<feature type="domain" description="Glycine dehydrogenase C-terminal" evidence="11">
    <location>
        <begin position="816"/>
        <end position="937"/>
    </location>
</feature>
<name>B8HVC6_CYAP4</name>
<dbReference type="SUPFAM" id="SSF53383">
    <property type="entry name" value="PLP-dependent transferases"/>
    <property type="match status" value="2"/>
</dbReference>
<dbReference type="PANTHER" id="PTHR11773:SF1">
    <property type="entry name" value="GLYCINE DEHYDROGENASE (DECARBOXYLATING), MITOCHONDRIAL"/>
    <property type="match status" value="1"/>
</dbReference>
<dbReference type="PANTHER" id="PTHR11773">
    <property type="entry name" value="GLYCINE DEHYDROGENASE, DECARBOXYLATING"/>
    <property type="match status" value="1"/>
</dbReference>
<dbReference type="GO" id="GO:0019464">
    <property type="term" value="P:glycine decarboxylation via glycine cleavage system"/>
    <property type="evidence" value="ECO:0007669"/>
    <property type="project" value="UniProtKB-UniRule"/>
</dbReference>
<gene>
    <name evidence="8" type="primary">gcvP</name>
    <name evidence="12" type="ordered locus">Cyan7425_2217</name>
</gene>
<dbReference type="NCBIfam" id="NF003346">
    <property type="entry name" value="PRK04366.1"/>
    <property type="match status" value="1"/>
</dbReference>
<dbReference type="InterPro" id="IPR015421">
    <property type="entry name" value="PyrdxlP-dep_Trfase_major"/>
</dbReference>
<evidence type="ECO:0000256" key="2">
    <source>
        <dbReference type="ARBA" id="ARBA00003788"/>
    </source>
</evidence>
<comment type="cofactor">
    <cofactor evidence="1 8 9">
        <name>pyridoxal 5'-phosphate</name>
        <dbReference type="ChEBI" id="CHEBI:597326"/>
    </cofactor>
</comment>